<dbReference type="SMART" id="SM00368">
    <property type="entry name" value="LRR_RI"/>
    <property type="match status" value="4"/>
</dbReference>
<dbReference type="EMBL" id="QUTE01022049">
    <property type="protein sequence ID" value="RHY82851.1"/>
    <property type="molecule type" value="Genomic_DNA"/>
</dbReference>
<dbReference type="GO" id="GO:0016274">
    <property type="term" value="F:protein-arginine N-methyltransferase activity"/>
    <property type="evidence" value="ECO:0007669"/>
    <property type="project" value="InterPro"/>
</dbReference>
<accession>A0A397EF36</accession>
<evidence type="ECO:0000256" key="5">
    <source>
        <dbReference type="PROSITE-ProRule" id="PRU01015"/>
    </source>
</evidence>
<evidence type="ECO:0000313" key="7">
    <source>
        <dbReference type="Proteomes" id="UP000266196"/>
    </source>
</evidence>
<dbReference type="SUPFAM" id="SSF52047">
    <property type="entry name" value="RNI-like"/>
    <property type="match status" value="1"/>
</dbReference>
<sequence length="1007" mass="109190">MGPKAKKKELEPEDNGVTRPMVVASYTKMCRAIGVPMNSHVSDMIKGKGEEADEKLTQILLDEEFGNLGNGGIRAMTCAFLGTVPHSNTGPYQHLANVRVWNNPIGDEGASAIVRPMNQPPLNPQRPPLCYSRFCRFGTSLMEYLCAMLGNAVKAEHKSPLQTLKLNCNNKIGDDGVTALFLAQLLCMAKSGLQTLSLQGNVLGDPGLLNLSKGLKRSQSLVRLNISDNGIRKAEGARIKVFEVDASLPPEVFKKLNRSEKVDSKKKKGGKKGTDKYGGGVVGEDFKDAEAAAPNLEDILDTASAEETVVTSMPYSYLDEDTNEVVEGVSSVVLSSRLNPESGGLMWVEEEDSAETYKNVVSMSQMTSMLRDLDRNAAYEHGIRRGIEKFIATHHRRPIAMLAARHGAEHVYACEMFQTMADIAGAVIDANGLCDKVTVFSLRSTQLTVPEHLPVRADMMVSELFDSLLLGEGLLPTLAHARAHLLTPDAVVVPQHATVFAKLVASDTLYRMNSFDQTHIDSLALARSKDAWKCTGGARVALPLHINTIPDVVDLTEVVPVLSFDFGTTRCSNKKATTVVTAVASGRADAIVMWWSVDFGDGVTYCTASSGAQNWQDHWVPVVFPLTTQHVVVAHADAVELTAYSDSLRIWFNVAHPPQAATIKRAKVDEKDDDIAAACICGLHLICNAERVSMLTNKPRTDAYAAALRDIVAGLVAHPTSEQERSSLSVLDISDGSFGALLAASIDQVANITSIESKQVSALIFEQIASHHALDDRLTILGCGVKGLLVEHLHGQVPVDILVGEPFYYAMQNLPIWQALNFWYRRSAVADLLSARAVVLPYRASIRAMGVQFDHLHECFGTVDSVSGFNHAPFDALQGGYLDRDFPFPTYMYPYTAGTAAFEVMPLSFMEPVAPYDAAINVPITGPVNAVILWVEYQLDAAGRHHVATGPSVVHAKQAVRFLPRGNASTVVEGFKDGALQLTTAVDFQAAEGVLSYAFQVAKSSAF</sequence>
<evidence type="ECO:0000256" key="2">
    <source>
        <dbReference type="ARBA" id="ARBA00022679"/>
    </source>
</evidence>
<dbReference type="Gene3D" id="2.70.160.11">
    <property type="entry name" value="Hnrnp arginine n-methyltransferase1"/>
    <property type="match status" value="2"/>
</dbReference>
<evidence type="ECO:0000313" key="6">
    <source>
        <dbReference type="EMBL" id="RHY82851.1"/>
    </source>
</evidence>
<keyword evidence="4" id="KW-0677">Repeat</keyword>
<dbReference type="Gene3D" id="3.80.10.10">
    <property type="entry name" value="Ribonuclease Inhibitor"/>
    <property type="match status" value="1"/>
</dbReference>
<dbReference type="VEuPathDB" id="FungiDB:H257_08079"/>
<comment type="caution">
    <text evidence="6">The sequence shown here is derived from an EMBL/GenBank/DDBJ whole genome shotgun (WGS) entry which is preliminary data.</text>
</comment>
<dbReference type="GO" id="GO:0032259">
    <property type="term" value="P:methylation"/>
    <property type="evidence" value="ECO:0007669"/>
    <property type="project" value="UniProtKB-KW"/>
</dbReference>
<dbReference type="InterPro" id="IPR029063">
    <property type="entry name" value="SAM-dependent_MTases_sf"/>
</dbReference>
<dbReference type="InterPro" id="IPR032675">
    <property type="entry name" value="LRR_dom_sf"/>
</dbReference>
<keyword evidence="1 5" id="KW-0489">Methyltransferase</keyword>
<dbReference type="InterPro" id="IPR025799">
    <property type="entry name" value="Arg_MeTrfase"/>
</dbReference>
<dbReference type="PROSITE" id="PS51678">
    <property type="entry name" value="SAM_MT_PRMT"/>
    <property type="match status" value="1"/>
</dbReference>
<evidence type="ECO:0000256" key="4">
    <source>
        <dbReference type="ARBA" id="ARBA00022737"/>
    </source>
</evidence>
<dbReference type="AlphaFoldDB" id="A0A397EF36"/>
<dbReference type="PANTHER" id="PTHR11006:SF4">
    <property type="entry name" value="PROTEIN ARGININE N-METHYLTRANSFERASE 7"/>
    <property type="match status" value="1"/>
</dbReference>
<evidence type="ECO:0000256" key="3">
    <source>
        <dbReference type="ARBA" id="ARBA00022691"/>
    </source>
</evidence>
<dbReference type="Gene3D" id="3.40.50.150">
    <property type="entry name" value="Vaccinia Virus protein VP39"/>
    <property type="match status" value="2"/>
</dbReference>
<gene>
    <name evidence="6" type="ORF">DYB31_003316</name>
</gene>
<dbReference type="GO" id="GO:0042054">
    <property type="term" value="F:histone methyltransferase activity"/>
    <property type="evidence" value="ECO:0007669"/>
    <property type="project" value="TreeGrafter"/>
</dbReference>
<proteinExistence type="predicted"/>
<organism evidence="6 7">
    <name type="scientific">Aphanomyces astaci</name>
    <name type="common">Crayfish plague agent</name>
    <dbReference type="NCBI Taxonomy" id="112090"/>
    <lineage>
        <taxon>Eukaryota</taxon>
        <taxon>Sar</taxon>
        <taxon>Stramenopiles</taxon>
        <taxon>Oomycota</taxon>
        <taxon>Saprolegniomycetes</taxon>
        <taxon>Saprolegniales</taxon>
        <taxon>Verrucalvaceae</taxon>
        <taxon>Aphanomyces</taxon>
    </lineage>
</organism>
<evidence type="ECO:0000256" key="1">
    <source>
        <dbReference type="ARBA" id="ARBA00022603"/>
    </source>
</evidence>
<keyword evidence="3 5" id="KW-0949">S-adenosyl-L-methionine</keyword>
<dbReference type="PANTHER" id="PTHR11006">
    <property type="entry name" value="PROTEIN ARGININE N-METHYLTRANSFERASE"/>
    <property type="match status" value="1"/>
</dbReference>
<name>A0A397EF36_APHAT</name>
<dbReference type="InterPro" id="IPR001611">
    <property type="entry name" value="Leu-rich_rpt"/>
</dbReference>
<dbReference type="SUPFAM" id="SSF53335">
    <property type="entry name" value="S-adenosyl-L-methionine-dependent methyltransferases"/>
    <property type="match status" value="2"/>
</dbReference>
<dbReference type="FunFam" id="3.40.50.150:FF:000070">
    <property type="entry name" value="Protein arginine N-methyltransferase 7"/>
    <property type="match status" value="1"/>
</dbReference>
<keyword evidence="2 5" id="KW-0808">Transferase</keyword>
<dbReference type="Pfam" id="PF13516">
    <property type="entry name" value="LRR_6"/>
    <property type="match status" value="3"/>
</dbReference>
<dbReference type="Proteomes" id="UP000266196">
    <property type="component" value="Unassembled WGS sequence"/>
</dbReference>
<protein>
    <submittedName>
        <fullName evidence="6">Uncharacterized protein</fullName>
    </submittedName>
</protein>
<dbReference type="VEuPathDB" id="FungiDB:H257_08080"/>
<reference evidence="6 7" key="1">
    <citation type="submission" date="2018-08" db="EMBL/GenBank/DDBJ databases">
        <title>Aphanomyces genome sequencing and annotation.</title>
        <authorList>
            <person name="Minardi D."/>
            <person name="Oidtmann B."/>
            <person name="Van Der Giezen M."/>
            <person name="Studholme D.J."/>
        </authorList>
    </citation>
    <scope>NUCLEOTIDE SEQUENCE [LARGE SCALE GENOMIC DNA]</scope>
    <source>
        <strain evidence="6 7">197901</strain>
    </source>
</reference>